<dbReference type="PANTHER" id="PTHR42709">
    <property type="entry name" value="ALKALINE PHOSPHATASE LIKE PROTEIN"/>
    <property type="match status" value="1"/>
</dbReference>
<protein>
    <submittedName>
        <fullName evidence="9">DedA family protein</fullName>
    </submittedName>
</protein>
<dbReference type="Proteomes" id="UP000463470">
    <property type="component" value="Unassembled WGS sequence"/>
</dbReference>
<evidence type="ECO:0000256" key="1">
    <source>
        <dbReference type="ARBA" id="ARBA00004651"/>
    </source>
</evidence>
<keyword evidence="10" id="KW-1185">Reference proteome</keyword>
<dbReference type="AlphaFoldDB" id="A0A845LCK0"/>
<dbReference type="PANTHER" id="PTHR42709:SF6">
    <property type="entry name" value="UNDECAPRENYL PHOSPHATE TRANSPORTER A"/>
    <property type="match status" value="1"/>
</dbReference>
<feature type="domain" description="VTT" evidence="8">
    <location>
        <begin position="40"/>
        <end position="165"/>
    </location>
</feature>
<accession>A0A845LCK0</accession>
<keyword evidence="5 7" id="KW-1133">Transmembrane helix</keyword>
<evidence type="ECO:0000256" key="5">
    <source>
        <dbReference type="ARBA" id="ARBA00022989"/>
    </source>
</evidence>
<gene>
    <name evidence="9" type="ORF">GTO91_16940</name>
</gene>
<comment type="subcellular location">
    <subcellularLocation>
        <location evidence="1">Cell membrane</location>
        <topology evidence="1">Multi-pass membrane protein</topology>
    </subcellularLocation>
</comment>
<feature type="transmembrane region" description="Helical" evidence="7">
    <location>
        <begin position="177"/>
        <end position="198"/>
    </location>
</feature>
<dbReference type="InterPro" id="IPR051311">
    <property type="entry name" value="DedA_domain"/>
</dbReference>
<organism evidence="9 10">
    <name type="scientific">Heliomicrobium undosum</name>
    <dbReference type="NCBI Taxonomy" id="121734"/>
    <lineage>
        <taxon>Bacteria</taxon>
        <taxon>Bacillati</taxon>
        <taxon>Bacillota</taxon>
        <taxon>Clostridia</taxon>
        <taxon>Eubacteriales</taxon>
        <taxon>Heliobacteriaceae</taxon>
        <taxon>Heliomicrobium</taxon>
    </lineage>
</organism>
<sequence>MSELIKVIEVFLTQIVTYLNSFGYAGVVIGMAIESACIPLPSEIIMPMAGFMAYQGSITLFGAAMAGTVGNVIGSLAAYYAGRALGEEFLFKYFGWLISRKEFNMAQRWFDKYGDAAIFISRLLPVIRTFISLPAGIAKMDVKKFTLYTFIGSFPWCYGLAYIGYVLGENWQSIRKYGHDIDIVIIAVIGLIGAFWLWHKFKDYREGRAELNRKD</sequence>
<evidence type="ECO:0000256" key="2">
    <source>
        <dbReference type="ARBA" id="ARBA00010792"/>
    </source>
</evidence>
<keyword evidence="6 7" id="KW-0472">Membrane</keyword>
<evidence type="ECO:0000313" key="10">
    <source>
        <dbReference type="Proteomes" id="UP000463470"/>
    </source>
</evidence>
<dbReference type="OrthoDB" id="9813426at2"/>
<feature type="transmembrane region" description="Helical" evidence="7">
    <location>
        <begin position="58"/>
        <end position="81"/>
    </location>
</feature>
<comment type="similarity">
    <text evidence="2">Belongs to the DedA family.</text>
</comment>
<keyword evidence="3" id="KW-1003">Cell membrane</keyword>
<dbReference type="EMBL" id="WXEY01000036">
    <property type="protein sequence ID" value="MZP31388.1"/>
    <property type="molecule type" value="Genomic_DNA"/>
</dbReference>
<dbReference type="InterPro" id="IPR032816">
    <property type="entry name" value="VTT_dom"/>
</dbReference>
<evidence type="ECO:0000256" key="4">
    <source>
        <dbReference type="ARBA" id="ARBA00022692"/>
    </source>
</evidence>
<comment type="caution">
    <text evidence="9">The sequence shown here is derived from an EMBL/GenBank/DDBJ whole genome shotgun (WGS) entry which is preliminary data.</text>
</comment>
<proteinExistence type="inferred from homology"/>
<evidence type="ECO:0000256" key="6">
    <source>
        <dbReference type="ARBA" id="ARBA00023136"/>
    </source>
</evidence>
<feature type="transmembrane region" description="Helical" evidence="7">
    <location>
        <begin position="145"/>
        <end position="165"/>
    </location>
</feature>
<evidence type="ECO:0000259" key="8">
    <source>
        <dbReference type="Pfam" id="PF09335"/>
    </source>
</evidence>
<dbReference type="RefSeq" id="WP_161259904.1">
    <property type="nucleotide sequence ID" value="NZ_WXEY01000036.1"/>
</dbReference>
<evidence type="ECO:0000256" key="3">
    <source>
        <dbReference type="ARBA" id="ARBA00022475"/>
    </source>
</evidence>
<dbReference type="GO" id="GO:0005886">
    <property type="term" value="C:plasma membrane"/>
    <property type="evidence" value="ECO:0007669"/>
    <property type="project" value="UniProtKB-SubCell"/>
</dbReference>
<name>A0A845LCK0_9FIRM</name>
<dbReference type="Pfam" id="PF09335">
    <property type="entry name" value="VTT_dom"/>
    <property type="match status" value="1"/>
</dbReference>
<keyword evidence="4 7" id="KW-0812">Transmembrane</keyword>
<feature type="transmembrane region" description="Helical" evidence="7">
    <location>
        <begin position="22"/>
        <end position="46"/>
    </location>
</feature>
<reference evidence="9 10" key="1">
    <citation type="submission" date="2020-01" db="EMBL/GenBank/DDBJ databases">
        <title>Whole-genome sequence of Heliobacterium undosum DSM 13378.</title>
        <authorList>
            <person name="Kyndt J.A."/>
            <person name="Meyer T.E."/>
        </authorList>
    </citation>
    <scope>NUCLEOTIDE SEQUENCE [LARGE SCALE GENOMIC DNA]</scope>
    <source>
        <strain evidence="9 10">DSM 13378</strain>
    </source>
</reference>
<evidence type="ECO:0000256" key="7">
    <source>
        <dbReference type="SAM" id="Phobius"/>
    </source>
</evidence>
<feature type="transmembrane region" description="Helical" evidence="7">
    <location>
        <begin position="116"/>
        <end position="138"/>
    </location>
</feature>
<evidence type="ECO:0000313" key="9">
    <source>
        <dbReference type="EMBL" id="MZP31388.1"/>
    </source>
</evidence>